<feature type="chain" id="PRO_5028175845" evidence="2">
    <location>
        <begin position="25"/>
        <end position="392"/>
    </location>
</feature>
<feature type="compositionally biased region" description="Low complexity" evidence="1">
    <location>
        <begin position="333"/>
        <end position="354"/>
    </location>
</feature>
<evidence type="ECO:0000256" key="1">
    <source>
        <dbReference type="SAM" id="MobiDB-lite"/>
    </source>
</evidence>
<keyword evidence="2" id="KW-0732">Signal</keyword>
<evidence type="ECO:0000313" key="3">
    <source>
        <dbReference type="Proteomes" id="UP000515160"/>
    </source>
</evidence>
<dbReference type="GeneID" id="117571641"/>
<feature type="region of interest" description="Disordered" evidence="1">
    <location>
        <begin position="66"/>
        <end position="98"/>
    </location>
</feature>
<feature type="compositionally biased region" description="Basic residues" evidence="1">
    <location>
        <begin position="282"/>
        <end position="311"/>
    </location>
</feature>
<feature type="compositionally biased region" description="Polar residues" evidence="1">
    <location>
        <begin position="237"/>
        <end position="250"/>
    </location>
</feature>
<feature type="compositionally biased region" description="Polar residues" evidence="1">
    <location>
        <begin position="88"/>
        <end position="98"/>
    </location>
</feature>
<dbReference type="OrthoDB" id="7981150at2759"/>
<keyword evidence="3" id="KW-1185">Reference proteome</keyword>
<accession>A0A6P8YX25</accession>
<gene>
    <name evidence="4" type="primary">LOC117571641</name>
</gene>
<name>A0A6P8YX25_DROAB</name>
<feature type="signal peptide" evidence="2">
    <location>
        <begin position="1"/>
        <end position="24"/>
    </location>
</feature>
<protein>
    <submittedName>
        <fullName evidence="4">Vacuolar protein-sorting-associated protein 36</fullName>
    </submittedName>
</protein>
<dbReference type="CTD" id="31786"/>
<organism evidence="3 4">
    <name type="scientific">Drosophila albomicans</name>
    <name type="common">Fruit fly</name>
    <dbReference type="NCBI Taxonomy" id="7291"/>
    <lineage>
        <taxon>Eukaryota</taxon>
        <taxon>Metazoa</taxon>
        <taxon>Ecdysozoa</taxon>
        <taxon>Arthropoda</taxon>
        <taxon>Hexapoda</taxon>
        <taxon>Insecta</taxon>
        <taxon>Pterygota</taxon>
        <taxon>Neoptera</taxon>
        <taxon>Endopterygota</taxon>
        <taxon>Diptera</taxon>
        <taxon>Brachycera</taxon>
        <taxon>Muscomorpha</taxon>
        <taxon>Ephydroidea</taxon>
        <taxon>Drosophilidae</taxon>
        <taxon>Drosophila</taxon>
    </lineage>
</organism>
<feature type="compositionally biased region" description="Low complexity" evidence="1">
    <location>
        <begin position="251"/>
        <end position="278"/>
    </location>
</feature>
<dbReference type="AlphaFoldDB" id="A0A6P8YX25"/>
<feature type="region of interest" description="Disordered" evidence="1">
    <location>
        <begin position="236"/>
        <end position="379"/>
    </location>
</feature>
<sequence>MGAPANSVWLPLMLMVMMISMATAQSNDTSANSNAMDGSISTTSIAPDLVVSGDLSKAARVEQLSSELEPNMVSDESAADANGGERNPNANAMSTPKSTEGQYDVIDVMAATSAGVGKPKSGQTTRIYTTGDVNDDFWLKHLGDDFKHAIHLQVGGTNDDYNRIINQTSSGGVHEEVHHEYLPGAERPPEVQQQQQQQQQFAQPNLISQLSLDGEAMALKQNYLRQQEQLRYAQANGYATQHSSRYTHPHNNNNRRMQSQQQHTHTYVTHQQQQQQPELHQHQHSHQQLHQHQHSHTRTRNKSRHSLRNRYKQQQQQPPPSSIINSSEDTLHAAQSQATPTSAASPNSSRGSSLRGDDAAHNDNPLPFKSPFNDYGSRPTRDLTYLLYKRGL</sequence>
<proteinExistence type="predicted"/>
<reference evidence="4" key="1">
    <citation type="submission" date="2025-08" db="UniProtKB">
        <authorList>
            <consortium name="RefSeq"/>
        </authorList>
    </citation>
    <scope>IDENTIFICATION</scope>
    <source>
        <strain evidence="4">15112-1751.03</strain>
        <tissue evidence="4">Whole Adult</tissue>
    </source>
</reference>
<evidence type="ECO:0000256" key="2">
    <source>
        <dbReference type="SAM" id="SignalP"/>
    </source>
</evidence>
<dbReference type="RefSeq" id="XP_034109767.1">
    <property type="nucleotide sequence ID" value="XM_034253876.2"/>
</dbReference>
<evidence type="ECO:0000313" key="4">
    <source>
        <dbReference type="RefSeq" id="XP_034109767.1"/>
    </source>
</evidence>
<dbReference type="Proteomes" id="UP000515160">
    <property type="component" value="Chromosome X"/>
</dbReference>